<feature type="domain" description="Peptidase M28" evidence="1">
    <location>
        <begin position="85"/>
        <end position="190"/>
    </location>
</feature>
<keyword evidence="3" id="KW-1185">Reference proteome</keyword>
<sequence length="314" mass="34755">MMRPQKICCMELRNAAHTEPGQVAPELVALISTISPDWLRKWVEGISLPRHYSANAEANQAAARWLATQLAGWGYQVDLQGQYLNVVARPPGITRPVLLVAAHYDSVPNMPGADDNGSAVAALLACAWTCRNWRRDLPVAFVAFNREEDGLLGSEDYVAALSPEERESIQCVHVLEMVGYADHKYNTQKVPPGLPVQFPSQGNFLGLVANAQSTSHMMDVLTIAHTYLPKFPVLGLPLPPGTEPLFPVLHRSDHASFWEAGVPAIMWTDTAEFRNPHYHMPTDLPGTLNYTFLLQVTQVLVATVVTEVMRLERN</sequence>
<dbReference type="PANTHER" id="PTHR12147:SF26">
    <property type="entry name" value="PEPTIDASE M28 DOMAIN-CONTAINING PROTEIN"/>
    <property type="match status" value="1"/>
</dbReference>
<evidence type="ECO:0000259" key="1">
    <source>
        <dbReference type="Pfam" id="PF04389"/>
    </source>
</evidence>
<dbReference type="Gene3D" id="3.40.630.10">
    <property type="entry name" value="Zn peptidases"/>
    <property type="match status" value="1"/>
</dbReference>
<reference evidence="2 3" key="1">
    <citation type="submission" date="2018-06" db="EMBL/GenBank/DDBJ databases">
        <title>Genomic Encyclopedia of Type Strains, Phase IV (KMG-IV): sequencing the most valuable type-strain genomes for metagenomic binning, comparative biology and taxonomic classification.</title>
        <authorList>
            <person name="Goeker M."/>
        </authorList>
    </citation>
    <scope>NUCLEOTIDE SEQUENCE [LARGE SCALE GENOMIC DNA]</scope>
    <source>
        <strain evidence="2 3">DSM 25532</strain>
    </source>
</reference>
<accession>A0A366H6P1</accession>
<dbReference type="InterPro" id="IPR045175">
    <property type="entry name" value="M28_fam"/>
</dbReference>
<dbReference type="GO" id="GO:0006508">
    <property type="term" value="P:proteolysis"/>
    <property type="evidence" value="ECO:0007669"/>
    <property type="project" value="InterPro"/>
</dbReference>
<evidence type="ECO:0000313" key="3">
    <source>
        <dbReference type="Proteomes" id="UP000253426"/>
    </source>
</evidence>
<dbReference type="EMBL" id="QNRR01000013">
    <property type="protein sequence ID" value="RBP37788.1"/>
    <property type="molecule type" value="Genomic_DNA"/>
</dbReference>
<comment type="caution">
    <text evidence="2">The sequence shown here is derived from an EMBL/GenBank/DDBJ whole genome shotgun (WGS) entry which is preliminary data.</text>
</comment>
<dbReference type="GO" id="GO:0008235">
    <property type="term" value="F:metalloexopeptidase activity"/>
    <property type="evidence" value="ECO:0007669"/>
    <property type="project" value="InterPro"/>
</dbReference>
<gene>
    <name evidence="2" type="ORF">DES53_113171</name>
</gene>
<dbReference type="InterPro" id="IPR007484">
    <property type="entry name" value="Peptidase_M28"/>
</dbReference>
<dbReference type="Proteomes" id="UP000253426">
    <property type="component" value="Unassembled WGS sequence"/>
</dbReference>
<protein>
    <submittedName>
        <fullName evidence="2">Peptidase M28-like protein</fullName>
    </submittedName>
</protein>
<evidence type="ECO:0000313" key="2">
    <source>
        <dbReference type="EMBL" id="RBP37788.1"/>
    </source>
</evidence>
<dbReference type="SUPFAM" id="SSF53187">
    <property type="entry name" value="Zn-dependent exopeptidases"/>
    <property type="match status" value="1"/>
</dbReference>
<organism evidence="2 3">
    <name type="scientific">Roseimicrobium gellanilyticum</name>
    <dbReference type="NCBI Taxonomy" id="748857"/>
    <lineage>
        <taxon>Bacteria</taxon>
        <taxon>Pseudomonadati</taxon>
        <taxon>Verrucomicrobiota</taxon>
        <taxon>Verrucomicrobiia</taxon>
        <taxon>Verrucomicrobiales</taxon>
        <taxon>Verrucomicrobiaceae</taxon>
        <taxon>Roseimicrobium</taxon>
    </lineage>
</organism>
<dbReference type="AlphaFoldDB" id="A0A366H6P1"/>
<proteinExistence type="predicted"/>
<dbReference type="Pfam" id="PF04389">
    <property type="entry name" value="Peptidase_M28"/>
    <property type="match status" value="1"/>
</dbReference>
<dbReference type="PANTHER" id="PTHR12147">
    <property type="entry name" value="METALLOPEPTIDASE M28 FAMILY MEMBER"/>
    <property type="match status" value="1"/>
</dbReference>
<name>A0A366H6P1_9BACT</name>